<accession>A0AAP5AHL8</accession>
<evidence type="ECO:0000256" key="6">
    <source>
        <dbReference type="ARBA" id="ARBA00023136"/>
    </source>
</evidence>
<dbReference type="InterPro" id="IPR037185">
    <property type="entry name" value="EmrE-like"/>
</dbReference>
<dbReference type="Proteomes" id="UP001226084">
    <property type="component" value="Unassembled WGS sequence"/>
</dbReference>
<evidence type="ECO:0000256" key="1">
    <source>
        <dbReference type="ARBA" id="ARBA00004651"/>
    </source>
</evidence>
<evidence type="ECO:0000313" key="11">
    <source>
        <dbReference type="Proteomes" id="UP001226084"/>
    </source>
</evidence>
<dbReference type="Gene3D" id="1.10.3730.20">
    <property type="match status" value="1"/>
</dbReference>
<dbReference type="GO" id="GO:0015199">
    <property type="term" value="F:amino-acid betaine transmembrane transporter activity"/>
    <property type="evidence" value="ECO:0007669"/>
    <property type="project" value="TreeGrafter"/>
</dbReference>
<protein>
    <submittedName>
        <fullName evidence="10">Small multidrug resistance pump</fullName>
    </submittedName>
</protein>
<keyword evidence="2" id="KW-0813">Transport</keyword>
<proteinExistence type="inferred from homology"/>
<dbReference type="InterPro" id="IPR045324">
    <property type="entry name" value="Small_multidrug_res"/>
</dbReference>
<keyword evidence="4 8" id="KW-0812">Transmembrane</keyword>
<dbReference type="GO" id="GO:0031460">
    <property type="term" value="P:glycine betaine transport"/>
    <property type="evidence" value="ECO:0007669"/>
    <property type="project" value="TreeGrafter"/>
</dbReference>
<evidence type="ECO:0000256" key="8">
    <source>
        <dbReference type="RuleBase" id="RU003942"/>
    </source>
</evidence>
<dbReference type="InterPro" id="IPR000390">
    <property type="entry name" value="Small_drug/metabolite_transptr"/>
</dbReference>
<dbReference type="Pfam" id="PF00893">
    <property type="entry name" value="Multi_Drug_Res"/>
    <property type="match status" value="1"/>
</dbReference>
<dbReference type="PANTHER" id="PTHR30561">
    <property type="entry name" value="SMR FAMILY PROTON-DEPENDENT DRUG EFFLUX TRANSPORTER SUGE"/>
    <property type="match status" value="1"/>
</dbReference>
<evidence type="ECO:0000256" key="2">
    <source>
        <dbReference type="ARBA" id="ARBA00022448"/>
    </source>
</evidence>
<reference evidence="10" key="1">
    <citation type="submission" date="2023-07" db="EMBL/GenBank/DDBJ databases">
        <title>Functional and genomic diversity of the sorghum phyllosphere microbiome.</title>
        <authorList>
            <person name="Shade A."/>
        </authorList>
    </citation>
    <scope>NUCLEOTIDE SEQUENCE</scope>
    <source>
        <strain evidence="10">SORGH_AS_0457</strain>
    </source>
</reference>
<keyword evidence="6 9" id="KW-0472">Membrane</keyword>
<dbReference type="FunFam" id="1.10.3730.20:FF:000001">
    <property type="entry name" value="Quaternary ammonium compound resistance transporter SugE"/>
    <property type="match status" value="1"/>
</dbReference>
<dbReference type="SUPFAM" id="SSF103481">
    <property type="entry name" value="Multidrug resistance efflux transporter EmrE"/>
    <property type="match status" value="1"/>
</dbReference>
<evidence type="ECO:0000256" key="5">
    <source>
        <dbReference type="ARBA" id="ARBA00022989"/>
    </source>
</evidence>
<keyword evidence="5 9" id="KW-1133">Transmembrane helix</keyword>
<dbReference type="AlphaFoldDB" id="A0AAP5AHL8"/>
<evidence type="ECO:0000313" key="10">
    <source>
        <dbReference type="EMBL" id="MDQ1108957.1"/>
    </source>
</evidence>
<feature type="transmembrane region" description="Helical" evidence="9">
    <location>
        <begin position="32"/>
        <end position="51"/>
    </location>
</feature>
<comment type="caution">
    <text evidence="10">The sequence shown here is derived from an EMBL/GenBank/DDBJ whole genome shotgun (WGS) entry which is preliminary data.</text>
</comment>
<dbReference type="PANTHER" id="PTHR30561:SF1">
    <property type="entry name" value="MULTIDRUG TRANSPORTER EMRE"/>
    <property type="match status" value="1"/>
</dbReference>
<dbReference type="EMBL" id="JAUTAS010000001">
    <property type="protein sequence ID" value="MDQ1108957.1"/>
    <property type="molecule type" value="Genomic_DNA"/>
</dbReference>
<dbReference type="RefSeq" id="WP_307107121.1">
    <property type="nucleotide sequence ID" value="NZ_JAUTAS010000001.1"/>
</dbReference>
<sequence>MSPLFTAYLFLGGAIASEVTATLLLQKTEQFTRLAPTVTMALLYGLSFYLLSHALKTLPLGIAYAIWGGLGIVLTLIVSVTVFKQTLDWQAVTGVAMIVGGVVMINAFSKAAAH</sequence>
<gene>
    <name evidence="10" type="ORF">QE424_002116</name>
</gene>
<feature type="transmembrane region" description="Helical" evidence="9">
    <location>
        <begin position="89"/>
        <end position="108"/>
    </location>
</feature>
<dbReference type="GO" id="GO:1990961">
    <property type="term" value="P:xenobiotic detoxification by transmembrane export across the plasma membrane"/>
    <property type="evidence" value="ECO:0007669"/>
    <property type="project" value="UniProtKB-ARBA"/>
</dbReference>
<dbReference type="GO" id="GO:0015297">
    <property type="term" value="F:antiporter activity"/>
    <property type="evidence" value="ECO:0007669"/>
    <property type="project" value="TreeGrafter"/>
</dbReference>
<feature type="transmembrane region" description="Helical" evidence="9">
    <location>
        <begin position="63"/>
        <end position="83"/>
    </location>
</feature>
<comment type="similarity">
    <text evidence="7 8">Belongs to the drug/metabolite transporter (DMT) superfamily. Small multidrug resistance (SMR) (TC 2.A.7.1) family.</text>
</comment>
<keyword evidence="3" id="KW-1003">Cell membrane</keyword>
<organism evidence="10 11">
    <name type="scientific">Stenotrophomonas rhizophila</name>
    <dbReference type="NCBI Taxonomy" id="216778"/>
    <lineage>
        <taxon>Bacteria</taxon>
        <taxon>Pseudomonadati</taxon>
        <taxon>Pseudomonadota</taxon>
        <taxon>Gammaproteobacteria</taxon>
        <taxon>Lysobacterales</taxon>
        <taxon>Lysobacteraceae</taxon>
        <taxon>Stenotrophomonas</taxon>
    </lineage>
</organism>
<evidence type="ECO:0000256" key="3">
    <source>
        <dbReference type="ARBA" id="ARBA00022475"/>
    </source>
</evidence>
<evidence type="ECO:0000256" key="7">
    <source>
        <dbReference type="ARBA" id="ARBA00038032"/>
    </source>
</evidence>
<dbReference type="GO" id="GO:0005886">
    <property type="term" value="C:plasma membrane"/>
    <property type="evidence" value="ECO:0007669"/>
    <property type="project" value="UniProtKB-SubCell"/>
</dbReference>
<name>A0AAP5AHL8_9GAMM</name>
<comment type="subcellular location">
    <subcellularLocation>
        <location evidence="1 8">Cell membrane</location>
        <topology evidence="1 8">Multi-pass membrane protein</topology>
    </subcellularLocation>
</comment>
<dbReference type="GO" id="GO:0015220">
    <property type="term" value="F:choline transmembrane transporter activity"/>
    <property type="evidence" value="ECO:0007669"/>
    <property type="project" value="TreeGrafter"/>
</dbReference>
<evidence type="ECO:0000256" key="4">
    <source>
        <dbReference type="ARBA" id="ARBA00022692"/>
    </source>
</evidence>
<evidence type="ECO:0000256" key="9">
    <source>
        <dbReference type="SAM" id="Phobius"/>
    </source>
</evidence>